<evidence type="ECO:0000256" key="1">
    <source>
        <dbReference type="PROSITE-ProRule" id="PRU00339"/>
    </source>
</evidence>
<dbReference type="Pfam" id="PF14559">
    <property type="entry name" value="TPR_19"/>
    <property type="match status" value="1"/>
</dbReference>
<evidence type="ECO:0000313" key="3">
    <source>
        <dbReference type="Proteomes" id="UP000689195"/>
    </source>
</evidence>
<feature type="repeat" description="TPR" evidence="1">
    <location>
        <begin position="342"/>
        <end position="375"/>
    </location>
</feature>
<dbReference type="InterPro" id="IPR019734">
    <property type="entry name" value="TPR_rpt"/>
</dbReference>
<dbReference type="PANTHER" id="PTHR44749">
    <property type="entry name" value="SUPPRESSOR OF RPS4-RLD 1"/>
    <property type="match status" value="1"/>
</dbReference>
<comment type="caution">
    <text evidence="2">The sequence shown here is derived from an EMBL/GenBank/DDBJ whole genome shotgun (WGS) entry which is preliminary data.</text>
</comment>
<keyword evidence="3" id="KW-1185">Reference proteome</keyword>
<accession>A0A8S1TB79</accession>
<dbReference type="GO" id="GO:0045892">
    <property type="term" value="P:negative regulation of DNA-templated transcription"/>
    <property type="evidence" value="ECO:0007669"/>
    <property type="project" value="InterPro"/>
</dbReference>
<name>A0A8S1TB79_9CILI</name>
<dbReference type="SMART" id="SM00028">
    <property type="entry name" value="TPR"/>
    <property type="match status" value="2"/>
</dbReference>
<proteinExistence type="predicted"/>
<dbReference type="AlphaFoldDB" id="A0A8S1TB79"/>
<sequence length="421" mass="49536">MNDWPKCANINHKEQKIIGFCFYPLCKSKQRLLCINCLKQTIHDDHKNDIVECDRLSEWISQQQQISSDFINILNSCLDNIQQPFQKIQKMMENQLLELSDDDFKNLGYTNLNDAIRNQVLYRMLMVQFLQCKFKQMFESFSKILNNLGQLMTEQSMTNSIFQKRLNSLLKQLIFQSSPFTNNQEKNSINKDQSIGNFFQTENNLQGFNSNNQTLENLQEPQQTPLEFLHHFYNQMINAQIDFKRDISVNDGIENLILGDHEKAQNIFKTLSQQKQDQESVIWLAYCQQLQKKYHEAINTLRPLGSIQENRLNPQICVIGLQNYKDALYCIQKYLKLRPQNSNGWIKAGLILLKKGEHDLAIKYLQQVLKFDKNNIEAKSYLCQAYFSTGLMKQAERQYGEILQIDQKSNFLNFIQPYMKN</sequence>
<reference evidence="2" key="1">
    <citation type="submission" date="2021-01" db="EMBL/GenBank/DDBJ databases">
        <authorList>
            <consortium name="Genoscope - CEA"/>
            <person name="William W."/>
        </authorList>
    </citation>
    <scope>NUCLEOTIDE SEQUENCE</scope>
</reference>
<dbReference type="PANTHER" id="PTHR44749:SF1">
    <property type="entry name" value="TETRATRICOPEPTIDE-LIKE HELICAL DOMAIN-CONTAINING PROTEIN"/>
    <property type="match status" value="1"/>
</dbReference>
<keyword evidence="1" id="KW-0802">TPR repeat</keyword>
<organism evidence="2 3">
    <name type="scientific">Paramecium pentaurelia</name>
    <dbReference type="NCBI Taxonomy" id="43138"/>
    <lineage>
        <taxon>Eukaryota</taxon>
        <taxon>Sar</taxon>
        <taxon>Alveolata</taxon>
        <taxon>Ciliophora</taxon>
        <taxon>Intramacronucleata</taxon>
        <taxon>Oligohymenophorea</taxon>
        <taxon>Peniculida</taxon>
        <taxon>Parameciidae</taxon>
        <taxon>Paramecium</taxon>
    </lineage>
</organism>
<dbReference type="OrthoDB" id="10497147at2759"/>
<dbReference type="Pfam" id="PF12895">
    <property type="entry name" value="ANAPC3"/>
    <property type="match status" value="1"/>
</dbReference>
<gene>
    <name evidence="2" type="ORF">PPENT_87.1.T0180291</name>
</gene>
<evidence type="ECO:0000313" key="2">
    <source>
        <dbReference type="EMBL" id="CAD8148887.1"/>
    </source>
</evidence>
<dbReference type="Proteomes" id="UP000689195">
    <property type="component" value="Unassembled WGS sequence"/>
</dbReference>
<protein>
    <recommendedName>
        <fullName evidence="4">Tetratricopeptide repeat protein</fullName>
    </recommendedName>
</protein>
<dbReference type="PROSITE" id="PS50005">
    <property type="entry name" value="TPR"/>
    <property type="match status" value="1"/>
</dbReference>
<dbReference type="EMBL" id="CAJJDO010000018">
    <property type="protein sequence ID" value="CAD8148887.1"/>
    <property type="molecule type" value="Genomic_DNA"/>
</dbReference>
<evidence type="ECO:0008006" key="4">
    <source>
        <dbReference type="Google" id="ProtNLM"/>
    </source>
</evidence>
<dbReference type="InterPro" id="IPR044650">
    <property type="entry name" value="SRFR1-like"/>
</dbReference>